<dbReference type="GeneID" id="90982958"/>
<feature type="domain" description="ACT-like" evidence="13">
    <location>
        <begin position="334"/>
        <end position="408"/>
    </location>
</feature>
<comment type="cofactor">
    <cofactor evidence="2 12">
        <name>pyridoxal 5'-phosphate</name>
        <dbReference type="ChEBI" id="CHEBI:597326"/>
    </cofactor>
</comment>
<evidence type="ECO:0000256" key="4">
    <source>
        <dbReference type="ARBA" id="ARBA00010869"/>
    </source>
</evidence>
<comment type="function">
    <text evidence="11 12">Catalyzes the anaerobic formation of alpha-ketobutyrate and ammonia from threonine in a two-step reaction. The first step involved a dehydration of threonine and a production of enamine intermediates (aminocrotonate), which tautomerizes to its imine form (iminobutyrate). Both intermediates are unstable and short-lived. The second step is the nonenzymatic hydrolysis of the enamine/imine intermediates to form 2-ketobutyrate and free ammonia. In the low water environment of the cell, the second step is accelerated by RidA.</text>
</comment>
<proteinExistence type="inferred from homology"/>
<keyword evidence="6 12" id="KW-0028">Amino-acid biosynthesis</keyword>
<dbReference type="CDD" id="cd01562">
    <property type="entry name" value="Thr-dehyd"/>
    <property type="match status" value="1"/>
</dbReference>
<evidence type="ECO:0000256" key="2">
    <source>
        <dbReference type="ARBA" id="ARBA00001933"/>
    </source>
</evidence>
<evidence type="ECO:0000256" key="10">
    <source>
        <dbReference type="ARBA" id="ARBA00023304"/>
    </source>
</evidence>
<evidence type="ECO:0000313" key="15">
    <source>
        <dbReference type="Proteomes" id="UP000027665"/>
    </source>
</evidence>
<dbReference type="NCBIfam" id="NF006390">
    <property type="entry name" value="PRK08639.1"/>
    <property type="match status" value="1"/>
</dbReference>
<dbReference type="RefSeq" id="WP_037974788.1">
    <property type="nucleotide sequence ID" value="NZ_JMKI01000010.1"/>
</dbReference>
<dbReference type="InterPro" id="IPR050147">
    <property type="entry name" value="Ser/Thr_Dehydratase"/>
</dbReference>
<name>A0A073IRE9_9BACT</name>
<dbReference type="STRING" id="2754.EH55_00050"/>
<organism evidence="14 15">
    <name type="scientific">Synergistes jonesii</name>
    <dbReference type="NCBI Taxonomy" id="2754"/>
    <lineage>
        <taxon>Bacteria</taxon>
        <taxon>Thermotogati</taxon>
        <taxon>Synergistota</taxon>
        <taxon>Synergistia</taxon>
        <taxon>Synergistales</taxon>
        <taxon>Synergistaceae</taxon>
        <taxon>Synergistes</taxon>
    </lineage>
</organism>
<dbReference type="SUPFAM" id="SSF53686">
    <property type="entry name" value="Tryptophan synthase beta subunit-like PLP-dependent enzymes"/>
    <property type="match status" value="1"/>
</dbReference>
<dbReference type="Proteomes" id="UP000027665">
    <property type="component" value="Unassembled WGS sequence"/>
</dbReference>
<evidence type="ECO:0000256" key="6">
    <source>
        <dbReference type="ARBA" id="ARBA00022605"/>
    </source>
</evidence>
<dbReference type="PATRIC" id="fig|2754.20.peg.2329"/>
<keyword evidence="15" id="KW-1185">Reference proteome</keyword>
<dbReference type="PANTHER" id="PTHR48078">
    <property type="entry name" value="THREONINE DEHYDRATASE, MITOCHONDRIAL-RELATED"/>
    <property type="match status" value="1"/>
</dbReference>
<evidence type="ECO:0000256" key="12">
    <source>
        <dbReference type="RuleBase" id="RU362012"/>
    </source>
</evidence>
<evidence type="ECO:0000256" key="3">
    <source>
        <dbReference type="ARBA" id="ARBA00004810"/>
    </source>
</evidence>
<dbReference type="eggNOG" id="COG1171">
    <property type="taxonomic scope" value="Bacteria"/>
</dbReference>
<keyword evidence="9 12" id="KW-0456">Lyase</keyword>
<keyword evidence="7 12" id="KW-0412">Isoleucine biosynthesis</keyword>
<dbReference type="GO" id="GO:0030170">
    <property type="term" value="F:pyridoxal phosphate binding"/>
    <property type="evidence" value="ECO:0007669"/>
    <property type="project" value="InterPro"/>
</dbReference>
<evidence type="ECO:0000256" key="1">
    <source>
        <dbReference type="ARBA" id="ARBA00001274"/>
    </source>
</evidence>
<dbReference type="EMBL" id="JMKI01000010">
    <property type="protein sequence ID" value="KEJ92933.1"/>
    <property type="molecule type" value="Genomic_DNA"/>
</dbReference>
<dbReference type="InterPro" id="IPR011820">
    <property type="entry name" value="IlvA"/>
</dbReference>
<dbReference type="Pfam" id="PF00585">
    <property type="entry name" value="Thr_dehydrat_C"/>
    <property type="match status" value="1"/>
</dbReference>
<dbReference type="InterPro" id="IPR001926">
    <property type="entry name" value="TrpB-like_PALP"/>
</dbReference>
<gene>
    <name evidence="12" type="primary">ilvA</name>
    <name evidence="14" type="ORF">EH55_00050</name>
</gene>
<evidence type="ECO:0000256" key="11">
    <source>
        <dbReference type="ARBA" id="ARBA00025527"/>
    </source>
</evidence>
<dbReference type="GO" id="GO:0004794">
    <property type="term" value="F:threonine deaminase activity"/>
    <property type="evidence" value="ECO:0007669"/>
    <property type="project" value="UniProtKB-UniRule"/>
</dbReference>
<dbReference type="Gene3D" id="3.40.50.1100">
    <property type="match status" value="2"/>
</dbReference>
<dbReference type="NCBIfam" id="TIGR02079">
    <property type="entry name" value="THD1"/>
    <property type="match status" value="1"/>
</dbReference>
<dbReference type="GO" id="GO:0009097">
    <property type="term" value="P:isoleucine biosynthetic process"/>
    <property type="evidence" value="ECO:0007669"/>
    <property type="project" value="UniProtKB-UniRule"/>
</dbReference>
<comment type="subunit">
    <text evidence="5 12">Homotetramer.</text>
</comment>
<reference evidence="14 15" key="1">
    <citation type="submission" date="2014-04" db="EMBL/GenBank/DDBJ databases">
        <title>Draft Genome Sequence of Synergistes jonesii.</title>
        <authorList>
            <person name="Coil D.A."/>
            <person name="Eisen J.A."/>
            <person name="Holland-Moritz H.E."/>
        </authorList>
    </citation>
    <scope>NUCLEOTIDE SEQUENCE [LARGE SCALE GENOMIC DNA]</scope>
    <source>
        <strain evidence="14 15">78-1</strain>
    </source>
</reference>
<dbReference type="CDD" id="cd04907">
    <property type="entry name" value="ACT_ThrD-I_2"/>
    <property type="match status" value="1"/>
</dbReference>
<accession>A0A073IRE9</accession>
<dbReference type="InterPro" id="IPR036052">
    <property type="entry name" value="TrpB-like_PALP_sf"/>
</dbReference>
<dbReference type="GO" id="GO:0006565">
    <property type="term" value="P:L-serine catabolic process"/>
    <property type="evidence" value="ECO:0007669"/>
    <property type="project" value="TreeGrafter"/>
</dbReference>
<evidence type="ECO:0000256" key="9">
    <source>
        <dbReference type="ARBA" id="ARBA00023239"/>
    </source>
</evidence>
<dbReference type="GO" id="GO:0006567">
    <property type="term" value="P:L-threonine catabolic process"/>
    <property type="evidence" value="ECO:0007669"/>
    <property type="project" value="TreeGrafter"/>
</dbReference>
<dbReference type="InterPro" id="IPR000634">
    <property type="entry name" value="Ser/Thr_deHydtase_PyrdxlP-BS"/>
</dbReference>
<keyword evidence="10 12" id="KW-0100">Branched-chain amino acid biosynthesis</keyword>
<dbReference type="FunFam" id="3.40.1020.10:FF:000002">
    <property type="entry name" value="L-threonine dehydratase"/>
    <property type="match status" value="1"/>
</dbReference>
<dbReference type="PANTHER" id="PTHR48078:SF11">
    <property type="entry name" value="THREONINE DEHYDRATASE, MITOCHONDRIAL"/>
    <property type="match status" value="1"/>
</dbReference>
<keyword evidence="8 12" id="KW-0663">Pyridoxal phosphate</keyword>
<comment type="catalytic activity">
    <reaction evidence="1 12">
        <text>L-threonine = 2-oxobutanoate + NH4(+)</text>
        <dbReference type="Rhea" id="RHEA:22108"/>
        <dbReference type="ChEBI" id="CHEBI:16763"/>
        <dbReference type="ChEBI" id="CHEBI:28938"/>
        <dbReference type="ChEBI" id="CHEBI:57926"/>
        <dbReference type="EC" id="4.3.1.19"/>
    </reaction>
</comment>
<dbReference type="PROSITE" id="PS51672">
    <property type="entry name" value="ACT_LIKE"/>
    <property type="match status" value="1"/>
</dbReference>
<dbReference type="InterPro" id="IPR001721">
    <property type="entry name" value="TD_ACT-like"/>
</dbReference>
<evidence type="ECO:0000256" key="8">
    <source>
        <dbReference type="ARBA" id="ARBA00022898"/>
    </source>
</evidence>
<comment type="similarity">
    <text evidence="4 12">Belongs to the serine/threonine dehydratase family.</text>
</comment>
<dbReference type="GO" id="GO:0003941">
    <property type="term" value="F:L-serine ammonia-lyase activity"/>
    <property type="evidence" value="ECO:0007669"/>
    <property type="project" value="TreeGrafter"/>
</dbReference>
<dbReference type="EC" id="4.3.1.19" evidence="12"/>
<dbReference type="InterPro" id="IPR045865">
    <property type="entry name" value="ACT-like_dom_sf"/>
</dbReference>
<dbReference type="AlphaFoldDB" id="A0A073IRE9"/>
<comment type="caution">
    <text evidence="14">The sequence shown here is derived from an EMBL/GenBank/DDBJ whole genome shotgun (WGS) entry which is preliminary data.</text>
</comment>
<comment type="pathway">
    <text evidence="3 12">Amino-acid biosynthesis; L-isoleucine biosynthesis; 2-oxobutanoate from L-threonine: step 1/1.</text>
</comment>
<dbReference type="SUPFAM" id="SSF55021">
    <property type="entry name" value="ACT-like"/>
    <property type="match status" value="1"/>
</dbReference>
<evidence type="ECO:0000256" key="5">
    <source>
        <dbReference type="ARBA" id="ARBA00011881"/>
    </source>
</evidence>
<sequence length="417" mass="45750">MSDYRPQLSDIQKAKQRISGVVVNTPLMLNIQLSERYGANVWLKREDMQIVRSYKIRGAYNKISSLAPEELERGVVCASAGNHAQGVALTCNKMGIKGTIFMPKPTPKQKINQVKMFGKDDIEIALCGDTYDDCCAEALSCCEKSGGAFIHPFDDPQIIEGQATLGLDILNEAFGDFHYILLPIGGGGLMAGVGSVFKSLSPDTCVVGVESSGAASMKAAFDAGHPVDLAEIDTFADGIAVRRAGDLTFGICRNVVDRLVQVPEGQICTTILALYNESAIVVEPAGAVSVAALEYLKDDIRGKNVVCVISGSNNDITRMEEIKERSLLHEGLKHYFILRFPQRAGALREFLEKVLGPNDDITHFQYSKKNSRERGPAVVGIELHRAEDFAPLVERMKEQNIVYEYLNDKPDLFQFLI</sequence>
<dbReference type="OrthoDB" id="9811476at2"/>
<protein>
    <recommendedName>
        <fullName evidence="12">L-threonine dehydratase</fullName>
        <ecNumber evidence="12">4.3.1.19</ecNumber>
    </recommendedName>
    <alternativeName>
        <fullName evidence="12">Threonine deaminase</fullName>
    </alternativeName>
</protein>
<dbReference type="Pfam" id="PF00291">
    <property type="entry name" value="PALP"/>
    <property type="match status" value="1"/>
</dbReference>
<evidence type="ECO:0000313" key="14">
    <source>
        <dbReference type="EMBL" id="KEJ92933.1"/>
    </source>
</evidence>
<dbReference type="PROSITE" id="PS00165">
    <property type="entry name" value="DEHYDRATASE_SER_THR"/>
    <property type="match status" value="1"/>
</dbReference>
<evidence type="ECO:0000259" key="13">
    <source>
        <dbReference type="PROSITE" id="PS51672"/>
    </source>
</evidence>
<dbReference type="UniPathway" id="UPA00047">
    <property type="reaction ID" value="UER00054"/>
</dbReference>
<evidence type="ECO:0000256" key="7">
    <source>
        <dbReference type="ARBA" id="ARBA00022624"/>
    </source>
</evidence>
<dbReference type="FunFam" id="3.40.50.1100:FF:000005">
    <property type="entry name" value="Threonine dehydratase catabolic"/>
    <property type="match status" value="1"/>
</dbReference>